<dbReference type="Gramene" id="PNW86161">
    <property type="protein sequence ID" value="PNW86161"/>
    <property type="gene ID" value="CHLRE_02g075301v5"/>
</dbReference>
<dbReference type="InParanoid" id="A0A2K3E062"/>
<reference evidence="2 3" key="1">
    <citation type="journal article" date="2007" name="Science">
        <title>The Chlamydomonas genome reveals the evolution of key animal and plant functions.</title>
        <authorList>
            <person name="Merchant S.S."/>
            <person name="Prochnik S.E."/>
            <person name="Vallon O."/>
            <person name="Harris E.H."/>
            <person name="Karpowicz S.J."/>
            <person name="Witman G.B."/>
            <person name="Terry A."/>
            <person name="Salamov A."/>
            <person name="Fritz-Laylin L.K."/>
            <person name="Marechal-Drouard L."/>
            <person name="Marshall W.F."/>
            <person name="Qu L.H."/>
            <person name="Nelson D.R."/>
            <person name="Sanderfoot A.A."/>
            <person name="Spalding M.H."/>
            <person name="Kapitonov V.V."/>
            <person name="Ren Q."/>
            <person name="Ferris P."/>
            <person name="Lindquist E."/>
            <person name="Shapiro H."/>
            <person name="Lucas S.M."/>
            <person name="Grimwood J."/>
            <person name="Schmutz J."/>
            <person name="Cardol P."/>
            <person name="Cerutti H."/>
            <person name="Chanfreau G."/>
            <person name="Chen C.L."/>
            <person name="Cognat V."/>
            <person name="Croft M.T."/>
            <person name="Dent R."/>
            <person name="Dutcher S."/>
            <person name="Fernandez E."/>
            <person name="Fukuzawa H."/>
            <person name="Gonzalez-Ballester D."/>
            <person name="Gonzalez-Halphen D."/>
            <person name="Hallmann A."/>
            <person name="Hanikenne M."/>
            <person name="Hippler M."/>
            <person name="Inwood W."/>
            <person name="Jabbari K."/>
            <person name="Kalanon M."/>
            <person name="Kuras R."/>
            <person name="Lefebvre P.A."/>
            <person name="Lemaire S.D."/>
            <person name="Lobanov A.V."/>
            <person name="Lohr M."/>
            <person name="Manuell A."/>
            <person name="Meier I."/>
            <person name="Mets L."/>
            <person name="Mittag M."/>
            <person name="Mittelmeier T."/>
            <person name="Moroney J.V."/>
            <person name="Moseley J."/>
            <person name="Napoli C."/>
            <person name="Nedelcu A.M."/>
            <person name="Niyogi K."/>
            <person name="Novoselov S.V."/>
            <person name="Paulsen I.T."/>
            <person name="Pazour G."/>
            <person name="Purton S."/>
            <person name="Ral J.P."/>
            <person name="Riano-Pachon D.M."/>
            <person name="Riekhof W."/>
            <person name="Rymarquis L."/>
            <person name="Schroda M."/>
            <person name="Stern D."/>
            <person name="Umen J."/>
            <person name="Willows R."/>
            <person name="Wilson N."/>
            <person name="Zimmer S.L."/>
            <person name="Allmer J."/>
            <person name="Balk J."/>
            <person name="Bisova K."/>
            <person name="Chen C.J."/>
            <person name="Elias M."/>
            <person name="Gendler K."/>
            <person name="Hauser C."/>
            <person name="Lamb M.R."/>
            <person name="Ledford H."/>
            <person name="Long J.C."/>
            <person name="Minagawa J."/>
            <person name="Page M.D."/>
            <person name="Pan J."/>
            <person name="Pootakham W."/>
            <person name="Roje S."/>
            <person name="Rose A."/>
            <person name="Stahlberg E."/>
            <person name="Terauchi A.M."/>
            <person name="Yang P."/>
            <person name="Ball S."/>
            <person name="Bowler C."/>
            <person name="Dieckmann C.L."/>
            <person name="Gladyshev V.N."/>
            <person name="Green P."/>
            <person name="Jorgensen R."/>
            <person name="Mayfield S."/>
            <person name="Mueller-Roeber B."/>
            <person name="Rajamani S."/>
            <person name="Sayre R.T."/>
            <person name="Brokstein P."/>
            <person name="Dubchak I."/>
            <person name="Goodstein D."/>
            <person name="Hornick L."/>
            <person name="Huang Y.W."/>
            <person name="Jhaveri J."/>
            <person name="Luo Y."/>
            <person name="Martinez D."/>
            <person name="Ngau W.C."/>
            <person name="Otillar B."/>
            <person name="Poliakov A."/>
            <person name="Porter A."/>
            <person name="Szajkowski L."/>
            <person name="Werner G."/>
            <person name="Zhou K."/>
            <person name="Grigoriev I.V."/>
            <person name="Rokhsar D.S."/>
            <person name="Grossman A.R."/>
        </authorList>
    </citation>
    <scope>NUCLEOTIDE SEQUENCE [LARGE SCALE GENOMIC DNA]</scope>
    <source>
        <strain evidence="3">CC-503</strain>
    </source>
</reference>
<dbReference type="GeneID" id="66052226"/>
<evidence type="ECO:0000313" key="2">
    <source>
        <dbReference type="EMBL" id="PNW86161.1"/>
    </source>
</evidence>
<dbReference type="EMBL" id="CM008963">
    <property type="protein sequence ID" value="PNW86161.1"/>
    <property type="molecule type" value="Genomic_DNA"/>
</dbReference>
<gene>
    <name evidence="2" type="ORF">CHLRE_02g075301v5</name>
</gene>
<accession>A0A2K3E062</accession>
<dbReference type="Proteomes" id="UP000006906">
    <property type="component" value="Chromosome 2"/>
</dbReference>
<evidence type="ECO:0000313" key="3">
    <source>
        <dbReference type="Proteomes" id="UP000006906"/>
    </source>
</evidence>
<dbReference type="RefSeq" id="XP_042926772.1">
    <property type="nucleotide sequence ID" value="XM_043059138.1"/>
</dbReference>
<proteinExistence type="predicted"/>
<organism evidence="2 3">
    <name type="scientific">Chlamydomonas reinhardtii</name>
    <name type="common">Chlamydomonas smithii</name>
    <dbReference type="NCBI Taxonomy" id="3055"/>
    <lineage>
        <taxon>Eukaryota</taxon>
        <taxon>Viridiplantae</taxon>
        <taxon>Chlorophyta</taxon>
        <taxon>core chlorophytes</taxon>
        <taxon>Chlorophyceae</taxon>
        <taxon>CS clade</taxon>
        <taxon>Chlamydomonadales</taxon>
        <taxon>Chlamydomonadaceae</taxon>
        <taxon>Chlamydomonas</taxon>
    </lineage>
</organism>
<dbReference type="KEGG" id="cre:CHLRE_02g075301v5"/>
<sequence>MEGPHALCLRLTTAAAAPHTRRTCSGSDSQPSVGRAGGTRAAGAAAGSAAGSYAGPCTYLPNNDVLLPACCLPRFRAAALRAALNSPLRIAATRAAAVADLVAAGPAAAAAAAHPPPLLAPSVGVWRAPVVTAASVVSTRVCHVHMQMSFQVQVEREAAARAAGAGVASSALRRRATSASAAARLSGAVRRRPRVRGCR</sequence>
<dbReference type="AlphaFoldDB" id="A0A2K3E062"/>
<keyword evidence="3" id="KW-1185">Reference proteome</keyword>
<feature type="region of interest" description="Disordered" evidence="1">
    <location>
        <begin position="19"/>
        <end position="39"/>
    </location>
</feature>
<protein>
    <submittedName>
        <fullName evidence="2">Uncharacterized protein</fullName>
    </submittedName>
</protein>
<name>A0A2K3E062_CHLRE</name>
<evidence type="ECO:0000256" key="1">
    <source>
        <dbReference type="SAM" id="MobiDB-lite"/>
    </source>
</evidence>